<accession>A0A7W9ZWS4</accession>
<gene>
    <name evidence="1" type="ORF">GGE66_005239</name>
</gene>
<proteinExistence type="predicted"/>
<name>A0A7W9ZWS4_RHILE</name>
<evidence type="ECO:0000313" key="1">
    <source>
        <dbReference type="EMBL" id="MBB6224238.1"/>
    </source>
</evidence>
<evidence type="ECO:0000313" key="2">
    <source>
        <dbReference type="Proteomes" id="UP000517187"/>
    </source>
</evidence>
<reference evidence="1 2" key="1">
    <citation type="submission" date="2020-08" db="EMBL/GenBank/DDBJ databases">
        <title>Genomic Encyclopedia of Type Strains, Phase IV (KMG-V): Genome sequencing to study the core and pangenomes of soil and plant-associated prokaryotes.</title>
        <authorList>
            <person name="Whitman W."/>
        </authorList>
    </citation>
    <scope>NUCLEOTIDE SEQUENCE [LARGE SCALE GENOMIC DNA]</scope>
    <source>
        <strain evidence="1 2">SEMIA 4011</strain>
    </source>
</reference>
<protein>
    <submittedName>
        <fullName evidence="1">Uncharacterized protein</fullName>
    </submittedName>
</protein>
<feature type="non-terminal residue" evidence="1">
    <location>
        <position position="28"/>
    </location>
</feature>
<dbReference type="Proteomes" id="UP000517187">
    <property type="component" value="Unassembled WGS sequence"/>
</dbReference>
<organism evidence="1 2">
    <name type="scientific">Rhizobium leguminosarum</name>
    <dbReference type="NCBI Taxonomy" id="384"/>
    <lineage>
        <taxon>Bacteria</taxon>
        <taxon>Pseudomonadati</taxon>
        <taxon>Pseudomonadota</taxon>
        <taxon>Alphaproteobacteria</taxon>
        <taxon>Hyphomicrobiales</taxon>
        <taxon>Rhizobiaceae</taxon>
        <taxon>Rhizobium/Agrobacterium group</taxon>
        <taxon>Rhizobium</taxon>
    </lineage>
</organism>
<sequence length="28" mass="3015">MILGGIAIGIPFWTQIRFILQAGKEAGL</sequence>
<comment type="caution">
    <text evidence="1">The sequence shown here is derived from an EMBL/GenBank/DDBJ whole genome shotgun (WGS) entry which is preliminary data.</text>
</comment>
<dbReference type="EMBL" id="JACIIJ010000014">
    <property type="protein sequence ID" value="MBB6224238.1"/>
    <property type="molecule type" value="Genomic_DNA"/>
</dbReference>
<dbReference type="AlphaFoldDB" id="A0A7W9ZWS4"/>